<keyword evidence="1" id="KW-0472">Membrane</keyword>
<keyword evidence="4" id="KW-1185">Reference proteome</keyword>
<feature type="transmembrane region" description="Helical" evidence="1">
    <location>
        <begin position="156"/>
        <end position="180"/>
    </location>
</feature>
<evidence type="ECO:0000256" key="1">
    <source>
        <dbReference type="SAM" id="Phobius"/>
    </source>
</evidence>
<dbReference type="Pfam" id="PF20153">
    <property type="entry name" value="DUF6535"/>
    <property type="match status" value="1"/>
</dbReference>
<evidence type="ECO:0000313" key="4">
    <source>
        <dbReference type="Proteomes" id="UP000077266"/>
    </source>
</evidence>
<dbReference type="Proteomes" id="UP000077266">
    <property type="component" value="Unassembled WGS sequence"/>
</dbReference>
<dbReference type="OrthoDB" id="3185525at2759"/>
<proteinExistence type="predicted"/>
<keyword evidence="1" id="KW-1133">Transmembrane helix</keyword>
<evidence type="ECO:0000313" key="3">
    <source>
        <dbReference type="EMBL" id="KZW02295.1"/>
    </source>
</evidence>
<evidence type="ECO:0000259" key="2">
    <source>
        <dbReference type="Pfam" id="PF20153"/>
    </source>
</evidence>
<protein>
    <recommendedName>
        <fullName evidence="2">DUF6535 domain-containing protein</fullName>
    </recommendedName>
</protein>
<organism evidence="3 4">
    <name type="scientific">Exidia glandulosa HHB12029</name>
    <dbReference type="NCBI Taxonomy" id="1314781"/>
    <lineage>
        <taxon>Eukaryota</taxon>
        <taxon>Fungi</taxon>
        <taxon>Dikarya</taxon>
        <taxon>Basidiomycota</taxon>
        <taxon>Agaricomycotina</taxon>
        <taxon>Agaricomycetes</taxon>
        <taxon>Auriculariales</taxon>
        <taxon>Exidiaceae</taxon>
        <taxon>Exidia</taxon>
    </lineage>
</organism>
<feature type="non-terminal residue" evidence="3">
    <location>
        <position position="187"/>
    </location>
</feature>
<keyword evidence="1" id="KW-0812">Transmembrane</keyword>
<dbReference type="EMBL" id="KV425889">
    <property type="protein sequence ID" value="KZW02295.1"/>
    <property type="molecule type" value="Genomic_DNA"/>
</dbReference>
<dbReference type="InParanoid" id="A0A165PKA4"/>
<gene>
    <name evidence="3" type="ORF">EXIGLDRAFT_602006</name>
</gene>
<name>A0A165PKA4_EXIGL</name>
<reference evidence="3 4" key="1">
    <citation type="journal article" date="2016" name="Mol. Biol. Evol.">
        <title>Comparative Genomics of Early-Diverging Mushroom-Forming Fungi Provides Insights into the Origins of Lignocellulose Decay Capabilities.</title>
        <authorList>
            <person name="Nagy L.G."/>
            <person name="Riley R."/>
            <person name="Tritt A."/>
            <person name="Adam C."/>
            <person name="Daum C."/>
            <person name="Floudas D."/>
            <person name="Sun H."/>
            <person name="Yadav J.S."/>
            <person name="Pangilinan J."/>
            <person name="Larsson K.H."/>
            <person name="Matsuura K."/>
            <person name="Barry K."/>
            <person name="Labutti K."/>
            <person name="Kuo R."/>
            <person name="Ohm R.A."/>
            <person name="Bhattacharya S.S."/>
            <person name="Shirouzu T."/>
            <person name="Yoshinaga Y."/>
            <person name="Martin F.M."/>
            <person name="Grigoriev I.V."/>
            <person name="Hibbett D.S."/>
        </authorList>
    </citation>
    <scope>NUCLEOTIDE SEQUENCE [LARGE SCALE GENOMIC DNA]</scope>
    <source>
        <strain evidence="3 4">HHB12029</strain>
    </source>
</reference>
<feature type="domain" description="DUF6535" evidence="2">
    <location>
        <begin position="1"/>
        <end position="180"/>
    </location>
</feature>
<accession>A0A165PKA4</accession>
<feature type="transmembrane region" description="Helical" evidence="1">
    <location>
        <begin position="24"/>
        <end position="45"/>
    </location>
</feature>
<dbReference type="InterPro" id="IPR045338">
    <property type="entry name" value="DUF6535"/>
</dbReference>
<sequence length="187" mass="20312">MLEGWSKTVDVLLIFVRSNAPSGFTHLTSLYQAGLFSAVVTAFLVESYKLLKPDNSAAYMSTALYLLVAGSNSSTGSLPAPPPISSLVTSGTRRTNGLWFTSLLLSLGVALLCILIKQWIGEYTARNGASATDPRHWALRRQLYYNAMTAWPVSELVSVLPALLHLSLFLFSAGIVGFLWDLDRALA</sequence>
<dbReference type="AlphaFoldDB" id="A0A165PKA4"/>
<feature type="transmembrane region" description="Helical" evidence="1">
    <location>
        <begin position="98"/>
        <end position="116"/>
    </location>
</feature>